<comment type="catalytic activity">
    <reaction evidence="8">
        <text>S-methyl-5'-thioadenosine + phosphate = 5-(methylsulfanyl)-alpha-D-ribose 1-phosphate + adenine</text>
        <dbReference type="Rhea" id="RHEA:11852"/>
        <dbReference type="ChEBI" id="CHEBI:16708"/>
        <dbReference type="ChEBI" id="CHEBI:17509"/>
        <dbReference type="ChEBI" id="CHEBI:43474"/>
        <dbReference type="ChEBI" id="CHEBI:58533"/>
        <dbReference type="EC" id="2.4.2.28"/>
    </reaction>
    <physiologicalReaction direction="left-to-right" evidence="8">
        <dbReference type="Rhea" id="RHEA:11853"/>
    </physiologicalReaction>
</comment>
<reference evidence="9" key="1">
    <citation type="submission" date="2019-08" db="EMBL/GenBank/DDBJ databases">
        <authorList>
            <person name="Kucharzyk K."/>
            <person name="Murdoch R.W."/>
            <person name="Higgins S."/>
            <person name="Loffler F."/>
        </authorList>
    </citation>
    <scope>NUCLEOTIDE SEQUENCE</scope>
</reference>
<sequence>MGILQKTLQKLTNQSVLTRVRVSDILVWIGPGIQADSYLFSPLPEELQLPFWQKYLKKQQDSWQLDLQYAIACELFNLGIAQNQQHFLALDTYGSANFFSHRRSVMTGEPEGRFLVAVAWAA</sequence>
<gene>
    <name evidence="9" type="ORF">SDC9_168774</name>
</gene>
<organism evidence="9">
    <name type="scientific">bioreactor metagenome</name>
    <dbReference type="NCBI Taxonomy" id="1076179"/>
    <lineage>
        <taxon>unclassified sequences</taxon>
        <taxon>metagenomes</taxon>
        <taxon>ecological metagenomes</taxon>
    </lineage>
</organism>
<name>A0A645G419_9ZZZZ</name>
<dbReference type="InterPro" id="IPR003730">
    <property type="entry name" value="Cu_polyphenol_OxRdtase"/>
</dbReference>
<accession>A0A645G419</accession>
<keyword evidence="5" id="KW-0862">Zinc</keyword>
<comment type="caution">
    <text evidence="9">The sequence shown here is derived from an EMBL/GenBank/DDBJ whole genome shotgun (WGS) entry which is preliminary data.</text>
</comment>
<keyword evidence="4" id="KW-0479">Metal-binding</keyword>
<proteinExistence type="inferred from homology"/>
<protein>
    <submittedName>
        <fullName evidence="9">Uncharacterized protein</fullName>
    </submittedName>
</protein>
<comment type="similarity">
    <text evidence="2">Belongs to the purine nucleoside phosphorylase YfiH/LACC1 family.</text>
</comment>
<dbReference type="Gene3D" id="3.60.140.10">
    <property type="entry name" value="CNF1/YfiH-like putative cysteine hydrolases"/>
    <property type="match status" value="1"/>
</dbReference>
<comment type="catalytic activity">
    <reaction evidence="7">
        <text>adenosine + phosphate = alpha-D-ribose 1-phosphate + adenine</text>
        <dbReference type="Rhea" id="RHEA:27642"/>
        <dbReference type="ChEBI" id="CHEBI:16335"/>
        <dbReference type="ChEBI" id="CHEBI:16708"/>
        <dbReference type="ChEBI" id="CHEBI:43474"/>
        <dbReference type="ChEBI" id="CHEBI:57720"/>
        <dbReference type="EC" id="2.4.2.1"/>
    </reaction>
    <physiologicalReaction direction="left-to-right" evidence="7">
        <dbReference type="Rhea" id="RHEA:27643"/>
    </physiologicalReaction>
</comment>
<dbReference type="AlphaFoldDB" id="A0A645G419"/>
<dbReference type="InterPro" id="IPR038371">
    <property type="entry name" value="Cu_polyphenol_OxRdtase_sf"/>
</dbReference>
<dbReference type="SUPFAM" id="SSF64438">
    <property type="entry name" value="CNF1/YfiH-like putative cysteine hydrolases"/>
    <property type="match status" value="1"/>
</dbReference>
<evidence type="ECO:0000256" key="4">
    <source>
        <dbReference type="ARBA" id="ARBA00022723"/>
    </source>
</evidence>
<evidence type="ECO:0000313" key="9">
    <source>
        <dbReference type="EMBL" id="MPN21395.1"/>
    </source>
</evidence>
<dbReference type="GO" id="GO:0046872">
    <property type="term" value="F:metal ion binding"/>
    <property type="evidence" value="ECO:0007669"/>
    <property type="project" value="UniProtKB-KW"/>
</dbReference>
<comment type="catalytic activity">
    <reaction evidence="1">
        <text>inosine + phosphate = alpha-D-ribose 1-phosphate + hypoxanthine</text>
        <dbReference type="Rhea" id="RHEA:27646"/>
        <dbReference type="ChEBI" id="CHEBI:17368"/>
        <dbReference type="ChEBI" id="CHEBI:17596"/>
        <dbReference type="ChEBI" id="CHEBI:43474"/>
        <dbReference type="ChEBI" id="CHEBI:57720"/>
        <dbReference type="EC" id="2.4.2.1"/>
    </reaction>
    <physiologicalReaction direction="left-to-right" evidence="1">
        <dbReference type="Rhea" id="RHEA:27647"/>
    </physiologicalReaction>
</comment>
<dbReference type="InterPro" id="IPR011324">
    <property type="entry name" value="Cytotoxic_necrot_fac-like_cat"/>
</dbReference>
<comment type="catalytic activity">
    <reaction evidence="6">
        <text>adenosine + H2O + H(+) = inosine + NH4(+)</text>
        <dbReference type="Rhea" id="RHEA:24408"/>
        <dbReference type="ChEBI" id="CHEBI:15377"/>
        <dbReference type="ChEBI" id="CHEBI:15378"/>
        <dbReference type="ChEBI" id="CHEBI:16335"/>
        <dbReference type="ChEBI" id="CHEBI:17596"/>
        <dbReference type="ChEBI" id="CHEBI:28938"/>
        <dbReference type="EC" id="3.5.4.4"/>
    </reaction>
    <physiologicalReaction direction="left-to-right" evidence="6">
        <dbReference type="Rhea" id="RHEA:24409"/>
    </physiologicalReaction>
</comment>
<evidence type="ECO:0000256" key="3">
    <source>
        <dbReference type="ARBA" id="ARBA00022679"/>
    </source>
</evidence>
<evidence type="ECO:0000256" key="2">
    <source>
        <dbReference type="ARBA" id="ARBA00007353"/>
    </source>
</evidence>
<evidence type="ECO:0000256" key="5">
    <source>
        <dbReference type="ARBA" id="ARBA00022833"/>
    </source>
</evidence>
<evidence type="ECO:0000256" key="7">
    <source>
        <dbReference type="ARBA" id="ARBA00048968"/>
    </source>
</evidence>
<dbReference type="EMBL" id="VSSQ01069371">
    <property type="protein sequence ID" value="MPN21395.1"/>
    <property type="molecule type" value="Genomic_DNA"/>
</dbReference>
<evidence type="ECO:0000256" key="1">
    <source>
        <dbReference type="ARBA" id="ARBA00000553"/>
    </source>
</evidence>
<evidence type="ECO:0000256" key="8">
    <source>
        <dbReference type="ARBA" id="ARBA00049893"/>
    </source>
</evidence>
<evidence type="ECO:0000256" key="6">
    <source>
        <dbReference type="ARBA" id="ARBA00047989"/>
    </source>
</evidence>
<dbReference type="Pfam" id="PF02578">
    <property type="entry name" value="Cu-oxidase_4"/>
    <property type="match status" value="1"/>
</dbReference>
<dbReference type="GO" id="GO:0017061">
    <property type="term" value="F:S-methyl-5-thioadenosine phosphorylase activity"/>
    <property type="evidence" value="ECO:0007669"/>
    <property type="project" value="UniProtKB-EC"/>
</dbReference>
<keyword evidence="3" id="KW-0808">Transferase</keyword>